<dbReference type="EMBL" id="ABIY02000133">
    <property type="protein sequence ID" value="EDU98700.1"/>
    <property type="molecule type" value="Genomic_DNA"/>
</dbReference>
<evidence type="ECO:0000313" key="3">
    <source>
        <dbReference type="Proteomes" id="UP000003146"/>
    </source>
</evidence>
<protein>
    <submittedName>
        <fullName evidence="2">Endonuclease/exonuclease/phosphatase family protein</fullName>
    </submittedName>
</protein>
<reference evidence="2 3" key="1">
    <citation type="submission" date="2008-04" db="EMBL/GenBank/DDBJ databases">
        <title>Draft genome sequence of Bacteroides coprocola (DSM 17136).</title>
        <authorList>
            <person name="Sudarsanam P."/>
            <person name="Ley R."/>
            <person name="Guruge J."/>
            <person name="Turnbaugh P.J."/>
            <person name="Mahowald M."/>
            <person name="Liep D."/>
            <person name="Gordon J."/>
        </authorList>
    </citation>
    <scope>NUCLEOTIDE SEQUENCE [LARGE SCALE GENOMIC DNA]</scope>
    <source>
        <strain evidence="2 3">DSM 17136</strain>
    </source>
</reference>
<dbReference type="Pfam" id="PF19580">
    <property type="entry name" value="Exo_endo_phos_3"/>
    <property type="match status" value="1"/>
</dbReference>
<dbReference type="PANTHER" id="PTHR42834">
    <property type="entry name" value="ENDONUCLEASE/EXONUCLEASE/PHOSPHATASE FAMILY PROTEIN (AFU_ORTHOLOGUE AFUA_3G09210)"/>
    <property type="match status" value="1"/>
</dbReference>
<comment type="caution">
    <text evidence="2">The sequence shown here is derived from an EMBL/GenBank/DDBJ whole genome shotgun (WGS) entry which is preliminary data.</text>
</comment>
<evidence type="ECO:0000259" key="1">
    <source>
        <dbReference type="Pfam" id="PF19580"/>
    </source>
</evidence>
<feature type="domain" description="Endonuclease/exonuclease/phosphatase" evidence="1">
    <location>
        <begin position="28"/>
        <end position="335"/>
    </location>
</feature>
<organism evidence="2 3">
    <name type="scientific">Phocaeicola coprocola DSM 17136</name>
    <dbReference type="NCBI Taxonomy" id="470145"/>
    <lineage>
        <taxon>Bacteria</taxon>
        <taxon>Pseudomonadati</taxon>
        <taxon>Bacteroidota</taxon>
        <taxon>Bacteroidia</taxon>
        <taxon>Bacteroidales</taxon>
        <taxon>Bacteroidaceae</taxon>
        <taxon>Phocaeicola</taxon>
    </lineage>
</organism>
<keyword evidence="2" id="KW-0255">Endonuclease</keyword>
<dbReference type="InterPro" id="IPR036691">
    <property type="entry name" value="Endo/exonu/phosph_ase_sf"/>
</dbReference>
<keyword evidence="2" id="KW-0269">Exonuclease</keyword>
<dbReference type="RefSeq" id="WP_007567765.1">
    <property type="nucleotide sequence ID" value="NZ_DS981462.1"/>
</dbReference>
<dbReference type="STRING" id="470145.BACCOP_04337"/>
<sequence length="342" mass="39148">MKLFPEILLGFAACLTASVCEAQQTLRVMEYNVENLFDCRHDSLKNDSEYLPHSVRGWSWKRYHEKLNRIAKVILAASREQVPDLVGLCEVENAYCLDGLVKYSPLRDAAYRYVMTDSPDERGIDVALLYQPSSFRLISDQHIRIPSYKIGRKPTRDILHVTGRVVSGDTLDVFICHMPSRSGGEKQSEPYRLLTARVLRHAADSVMKIRQTPYLIIIGDFNDYPESRSVCRTLGAGKPEKDIDSYRLYNLMNGRQGGTYRYRGEWGILDQLILNGTFLNHTGNLTTEFNRARILTFPFLLEEDENYGGDKPFRTYNGMKYHGGYSDHLPVCVDIDIKYPAP</sequence>
<dbReference type="GO" id="GO:0004527">
    <property type="term" value="F:exonuclease activity"/>
    <property type="evidence" value="ECO:0007669"/>
    <property type="project" value="UniProtKB-KW"/>
</dbReference>
<proteinExistence type="predicted"/>
<keyword evidence="2" id="KW-0540">Nuclease</keyword>
<keyword evidence="2" id="KW-0378">Hydrolase</keyword>
<name>B3JQT4_9BACT</name>
<evidence type="ECO:0000313" key="2">
    <source>
        <dbReference type="EMBL" id="EDU98700.1"/>
    </source>
</evidence>
<dbReference type="eggNOG" id="COG2374">
    <property type="taxonomic scope" value="Bacteria"/>
</dbReference>
<dbReference type="SUPFAM" id="SSF56219">
    <property type="entry name" value="DNase I-like"/>
    <property type="match status" value="1"/>
</dbReference>
<reference evidence="2 3" key="2">
    <citation type="submission" date="2008-04" db="EMBL/GenBank/DDBJ databases">
        <authorList>
            <person name="Fulton L."/>
            <person name="Clifton S."/>
            <person name="Fulton B."/>
            <person name="Xu J."/>
            <person name="Minx P."/>
            <person name="Pepin K.H."/>
            <person name="Johnson M."/>
            <person name="Thiruvilangam P."/>
            <person name="Bhonagiri V."/>
            <person name="Nash W.E."/>
            <person name="Mardis E.R."/>
            <person name="Wilson R.K."/>
        </authorList>
    </citation>
    <scope>NUCLEOTIDE SEQUENCE [LARGE SCALE GENOMIC DNA]</scope>
    <source>
        <strain evidence="2 3">DSM 17136</strain>
    </source>
</reference>
<dbReference type="Gene3D" id="3.60.10.10">
    <property type="entry name" value="Endonuclease/exonuclease/phosphatase"/>
    <property type="match status" value="1"/>
</dbReference>
<dbReference type="InterPro" id="IPR005135">
    <property type="entry name" value="Endo/exonuclease/phosphatase"/>
</dbReference>
<dbReference type="PANTHER" id="PTHR42834:SF1">
    <property type="entry name" value="ENDONUCLEASE_EXONUCLEASE_PHOSPHATASE FAMILY PROTEIN (AFU_ORTHOLOGUE AFUA_3G09210)"/>
    <property type="match status" value="1"/>
</dbReference>
<dbReference type="Proteomes" id="UP000003146">
    <property type="component" value="Unassembled WGS sequence"/>
</dbReference>
<dbReference type="HOGENOM" id="CLU_058239_1_0_10"/>
<dbReference type="AlphaFoldDB" id="B3JQT4"/>
<gene>
    <name evidence="2" type="ORF">BACCOP_04337</name>
</gene>
<dbReference type="GO" id="GO:0004519">
    <property type="term" value="F:endonuclease activity"/>
    <property type="evidence" value="ECO:0007669"/>
    <property type="project" value="UniProtKB-KW"/>
</dbReference>
<accession>B3JQT4</accession>